<feature type="compositionally biased region" description="Basic and acidic residues" evidence="1">
    <location>
        <begin position="216"/>
        <end position="226"/>
    </location>
</feature>
<dbReference type="RefSeq" id="WP_078042643.1">
    <property type="nucleotide sequence ID" value="NZ_NHNI01000002.1"/>
</dbReference>
<name>A0A266Q688_9GAMM</name>
<comment type="caution">
    <text evidence="2">The sequence shown here is derived from an EMBL/GenBank/DDBJ whole genome shotgun (WGS) entry which is preliminary data.</text>
</comment>
<feature type="region of interest" description="Disordered" evidence="1">
    <location>
        <begin position="188"/>
        <end position="226"/>
    </location>
</feature>
<evidence type="ECO:0000313" key="3">
    <source>
        <dbReference type="Proteomes" id="UP000216101"/>
    </source>
</evidence>
<evidence type="ECO:0000256" key="1">
    <source>
        <dbReference type="SAM" id="MobiDB-lite"/>
    </source>
</evidence>
<sequence length="226" mass="24926">MRLYKIIAAVLISLCLSACVSSLLIGNQLQSKLMWTFLKPLVGFDPNEVNFFEAPIIKDRMTAILGDKYEPTMKLLRTAQEIQQEGALFYVASRYAPAQVQAVTDKAGLVWNSQTNQMAVMLIKDGKPEIFSEQIAGAAEAITPVFPTELKNAYEKAQSVQQALSNPAAAMGEALDNKLDSTLNKVKEEQKSKVDNTLNDAIKQSLPNADQQELEEALKREAQPAH</sequence>
<dbReference type="Proteomes" id="UP000216101">
    <property type="component" value="Unassembled WGS sequence"/>
</dbReference>
<gene>
    <name evidence="2" type="ORF">CBP51_17160</name>
</gene>
<protein>
    <submittedName>
        <fullName evidence="2">Uncharacterized protein</fullName>
    </submittedName>
</protein>
<dbReference type="EMBL" id="NHNI01000002">
    <property type="protein sequence ID" value="OZY84891.1"/>
    <property type="molecule type" value="Genomic_DNA"/>
</dbReference>
<organism evidence="2 3">
    <name type="scientific">Cellvibrio mixtus</name>
    <dbReference type="NCBI Taxonomy" id="39650"/>
    <lineage>
        <taxon>Bacteria</taxon>
        <taxon>Pseudomonadati</taxon>
        <taxon>Pseudomonadota</taxon>
        <taxon>Gammaproteobacteria</taxon>
        <taxon>Cellvibrionales</taxon>
        <taxon>Cellvibrionaceae</taxon>
        <taxon>Cellvibrio</taxon>
    </lineage>
</organism>
<proteinExistence type="predicted"/>
<reference evidence="3" key="1">
    <citation type="submission" date="2017-05" db="EMBL/GenBank/DDBJ databases">
        <authorList>
            <person name="Barney B.M."/>
        </authorList>
    </citation>
    <scope>NUCLEOTIDE SEQUENCE [LARGE SCALE GENOMIC DNA]</scope>
    <source>
        <strain evidence="3">PSBB022</strain>
    </source>
</reference>
<accession>A0A266Q688</accession>
<dbReference type="AlphaFoldDB" id="A0A266Q688"/>
<keyword evidence="3" id="KW-1185">Reference proteome</keyword>
<evidence type="ECO:0000313" key="2">
    <source>
        <dbReference type="EMBL" id="OZY84891.1"/>
    </source>
</evidence>